<dbReference type="NCBIfam" id="NF004160">
    <property type="entry name" value="PRK05627.1-3"/>
    <property type="match status" value="1"/>
</dbReference>
<proteinExistence type="inferred from homology"/>
<dbReference type="CDD" id="cd02064">
    <property type="entry name" value="FAD_synthetase_N"/>
    <property type="match status" value="1"/>
</dbReference>
<evidence type="ECO:0000256" key="8">
    <source>
        <dbReference type="ARBA" id="ARBA00022777"/>
    </source>
</evidence>
<dbReference type="InterPro" id="IPR023465">
    <property type="entry name" value="Riboflavin_kinase_dom_sf"/>
</dbReference>
<dbReference type="GO" id="GO:0003919">
    <property type="term" value="F:FMN adenylyltransferase activity"/>
    <property type="evidence" value="ECO:0007669"/>
    <property type="project" value="UniProtKB-UniRule"/>
</dbReference>
<evidence type="ECO:0000256" key="7">
    <source>
        <dbReference type="ARBA" id="ARBA00022741"/>
    </source>
</evidence>
<dbReference type="EC" id="2.7.1.26" evidence="14"/>
<dbReference type="InterPro" id="IPR015864">
    <property type="entry name" value="FAD_synthase"/>
</dbReference>
<dbReference type="Gene3D" id="2.40.30.30">
    <property type="entry name" value="Riboflavin kinase-like"/>
    <property type="match status" value="1"/>
</dbReference>
<dbReference type="UniPathway" id="UPA00277">
    <property type="reaction ID" value="UER00407"/>
</dbReference>
<dbReference type="SUPFAM" id="SSF82114">
    <property type="entry name" value="Riboflavin kinase-like"/>
    <property type="match status" value="1"/>
</dbReference>
<feature type="domain" description="Riboflavin kinase" evidence="15">
    <location>
        <begin position="180"/>
        <end position="304"/>
    </location>
</feature>
<keyword evidence="4 14" id="KW-0288">FMN</keyword>
<evidence type="ECO:0000259" key="15">
    <source>
        <dbReference type="SMART" id="SM00904"/>
    </source>
</evidence>
<comment type="pathway">
    <text evidence="2 14">Cofactor biosynthesis; FMN biosynthesis; FMN from riboflavin (ATP route): step 1/1.</text>
</comment>
<keyword evidence="10 14" id="KW-0067">ATP-binding</keyword>
<comment type="similarity">
    <text evidence="14">Belongs to the ribF family.</text>
</comment>
<protein>
    <recommendedName>
        <fullName evidence="14">Riboflavin biosynthesis protein</fullName>
    </recommendedName>
    <domain>
        <recommendedName>
            <fullName evidence="14">Riboflavin kinase</fullName>
            <ecNumber evidence="14">2.7.1.26</ecNumber>
        </recommendedName>
        <alternativeName>
            <fullName evidence="14">Flavokinase</fullName>
        </alternativeName>
    </domain>
    <domain>
        <recommendedName>
            <fullName evidence="14">FMN adenylyltransferase</fullName>
            <ecNumber evidence="14">2.7.7.2</ecNumber>
        </recommendedName>
        <alternativeName>
            <fullName evidence="14">FAD pyrophosphorylase</fullName>
        </alternativeName>
        <alternativeName>
            <fullName evidence="14">FAD synthase</fullName>
        </alternativeName>
    </domain>
</protein>
<dbReference type="PANTHER" id="PTHR22749:SF6">
    <property type="entry name" value="RIBOFLAVIN KINASE"/>
    <property type="match status" value="1"/>
</dbReference>
<evidence type="ECO:0000256" key="13">
    <source>
        <dbReference type="ARBA" id="ARBA00049494"/>
    </source>
</evidence>
<reference evidence="16 17" key="1">
    <citation type="submission" date="2019-01" db="EMBL/GenBank/DDBJ databases">
        <title>Blautia sp. nov. KGMB01111 isolated human feces.</title>
        <authorList>
            <person name="Park J.-E."/>
            <person name="Kim J.-S."/>
            <person name="Park S.-H."/>
        </authorList>
    </citation>
    <scope>NUCLEOTIDE SEQUENCE [LARGE SCALE GENOMIC DNA]</scope>
    <source>
        <strain evidence="16 17">KGMB01111</strain>
    </source>
</reference>
<dbReference type="Pfam" id="PF01687">
    <property type="entry name" value="Flavokinase"/>
    <property type="match status" value="1"/>
</dbReference>
<evidence type="ECO:0000256" key="14">
    <source>
        <dbReference type="PIRNR" id="PIRNR004491"/>
    </source>
</evidence>
<dbReference type="UniPathway" id="UPA00276">
    <property type="reaction ID" value="UER00406"/>
</dbReference>
<name>A0A4Q1RID0_9FIRM</name>
<evidence type="ECO:0000256" key="2">
    <source>
        <dbReference type="ARBA" id="ARBA00005201"/>
    </source>
</evidence>
<dbReference type="GO" id="GO:0005524">
    <property type="term" value="F:ATP binding"/>
    <property type="evidence" value="ECO:0007669"/>
    <property type="project" value="UniProtKB-UniRule"/>
</dbReference>
<accession>A0A4Q1RID0</accession>
<evidence type="ECO:0000256" key="1">
    <source>
        <dbReference type="ARBA" id="ARBA00004726"/>
    </source>
</evidence>
<keyword evidence="5 14" id="KW-0808">Transferase</keyword>
<evidence type="ECO:0000256" key="11">
    <source>
        <dbReference type="ARBA" id="ARBA00023268"/>
    </source>
</evidence>
<dbReference type="NCBIfam" id="TIGR00083">
    <property type="entry name" value="ribF"/>
    <property type="match status" value="1"/>
</dbReference>
<sequence length="310" mass="35742">MKYITKNLDFQLDKRSVVTLGKFDGVHTGHSKLINRVMEIGKEGYETVVFTFDVSPLVKLGTRIKRTILTNEERRILLERRGVDCLVECPFIPEIIQMEPEDFIREILVKQLRAAYVVVGPDFHFGYERKGTPQLLQELGTRYGYEVEILSKETREERPVSSTWIREVLQEGNIEKVNDLLGYRYFVLGEVVHGRQLGRTWGLPTINQVPEDGKLLPPFGVYASKTFIKGKTFYGISNVGVKPTVEVPFAGVETYLFDCDEDLYGEEAWVEFYHFVRPECKFDSVEELKAQIQRDANAGKQYFQKRGLHS</sequence>
<evidence type="ECO:0000256" key="5">
    <source>
        <dbReference type="ARBA" id="ARBA00022679"/>
    </source>
</evidence>
<dbReference type="PANTHER" id="PTHR22749">
    <property type="entry name" value="RIBOFLAVIN KINASE/FMN ADENYLYLTRANSFERASE"/>
    <property type="match status" value="1"/>
</dbReference>
<keyword evidence="7 14" id="KW-0547">Nucleotide-binding</keyword>
<evidence type="ECO:0000313" key="17">
    <source>
        <dbReference type="Proteomes" id="UP000290106"/>
    </source>
</evidence>
<dbReference type="OrthoDB" id="9803667at2"/>
<keyword evidence="3 14" id="KW-0285">Flavoprotein</keyword>
<keyword evidence="17" id="KW-1185">Reference proteome</keyword>
<dbReference type="SMART" id="SM00904">
    <property type="entry name" value="Flavokinase"/>
    <property type="match status" value="1"/>
</dbReference>
<dbReference type="PIRSF" id="PIRSF004491">
    <property type="entry name" value="FAD_Synth"/>
    <property type="match status" value="1"/>
</dbReference>
<evidence type="ECO:0000256" key="6">
    <source>
        <dbReference type="ARBA" id="ARBA00022695"/>
    </source>
</evidence>
<evidence type="ECO:0000313" key="16">
    <source>
        <dbReference type="EMBL" id="RXS75480.1"/>
    </source>
</evidence>
<organism evidence="16 17">
    <name type="scientific">Blautia faecicola</name>
    <dbReference type="NCBI Taxonomy" id="2509240"/>
    <lineage>
        <taxon>Bacteria</taxon>
        <taxon>Bacillati</taxon>
        <taxon>Bacillota</taxon>
        <taxon>Clostridia</taxon>
        <taxon>Lachnospirales</taxon>
        <taxon>Lachnospiraceae</taxon>
        <taxon>Blautia</taxon>
    </lineage>
</organism>
<dbReference type="FunFam" id="3.40.50.620:FF:000021">
    <property type="entry name" value="Riboflavin biosynthesis protein"/>
    <property type="match status" value="1"/>
</dbReference>
<evidence type="ECO:0000256" key="9">
    <source>
        <dbReference type="ARBA" id="ARBA00022827"/>
    </source>
</evidence>
<dbReference type="InterPro" id="IPR023468">
    <property type="entry name" value="Riboflavin_kinase"/>
</dbReference>
<dbReference type="InterPro" id="IPR015865">
    <property type="entry name" value="Riboflavin_kinase_bac/euk"/>
</dbReference>
<dbReference type="Gene3D" id="3.40.50.620">
    <property type="entry name" value="HUPs"/>
    <property type="match status" value="1"/>
</dbReference>
<dbReference type="NCBIfam" id="TIGR00125">
    <property type="entry name" value="cyt_tran_rel"/>
    <property type="match status" value="1"/>
</dbReference>
<comment type="pathway">
    <text evidence="1 14">Cofactor biosynthesis; FAD biosynthesis; FAD from FMN: step 1/1.</text>
</comment>
<dbReference type="GO" id="GO:0009231">
    <property type="term" value="P:riboflavin biosynthetic process"/>
    <property type="evidence" value="ECO:0007669"/>
    <property type="project" value="InterPro"/>
</dbReference>
<evidence type="ECO:0000256" key="10">
    <source>
        <dbReference type="ARBA" id="ARBA00022840"/>
    </source>
</evidence>
<dbReference type="InterPro" id="IPR014729">
    <property type="entry name" value="Rossmann-like_a/b/a_fold"/>
</dbReference>
<evidence type="ECO:0000256" key="12">
    <source>
        <dbReference type="ARBA" id="ARBA00047880"/>
    </source>
</evidence>
<keyword evidence="11" id="KW-0511">Multifunctional enzyme</keyword>
<dbReference type="EC" id="2.7.7.2" evidence="14"/>
<dbReference type="Proteomes" id="UP000290106">
    <property type="component" value="Unassembled WGS sequence"/>
</dbReference>
<evidence type="ECO:0000256" key="4">
    <source>
        <dbReference type="ARBA" id="ARBA00022643"/>
    </source>
</evidence>
<dbReference type="SUPFAM" id="SSF52374">
    <property type="entry name" value="Nucleotidylyl transferase"/>
    <property type="match status" value="1"/>
</dbReference>
<dbReference type="GO" id="GO:0006747">
    <property type="term" value="P:FAD biosynthetic process"/>
    <property type="evidence" value="ECO:0007669"/>
    <property type="project" value="UniProtKB-UniRule"/>
</dbReference>
<dbReference type="RefSeq" id="WP_129259571.1">
    <property type="nucleotide sequence ID" value="NZ_DAWBJR010000008.1"/>
</dbReference>
<keyword evidence="6 14" id="KW-0548">Nucleotidyltransferase</keyword>
<gene>
    <name evidence="16" type="ORF">ETP43_09800</name>
</gene>
<dbReference type="EMBL" id="SDKC01000001">
    <property type="protein sequence ID" value="RXS75480.1"/>
    <property type="molecule type" value="Genomic_DNA"/>
</dbReference>
<dbReference type="AlphaFoldDB" id="A0A4Q1RID0"/>
<dbReference type="InterPro" id="IPR002606">
    <property type="entry name" value="Riboflavin_kinase_bac"/>
</dbReference>
<dbReference type="GO" id="GO:0009398">
    <property type="term" value="P:FMN biosynthetic process"/>
    <property type="evidence" value="ECO:0007669"/>
    <property type="project" value="UniProtKB-UniRule"/>
</dbReference>
<dbReference type="NCBIfam" id="NF004162">
    <property type="entry name" value="PRK05627.1-5"/>
    <property type="match status" value="1"/>
</dbReference>
<dbReference type="GO" id="GO:0008531">
    <property type="term" value="F:riboflavin kinase activity"/>
    <property type="evidence" value="ECO:0007669"/>
    <property type="project" value="UniProtKB-UniRule"/>
</dbReference>
<comment type="catalytic activity">
    <reaction evidence="13 14">
        <text>FMN + ATP + H(+) = FAD + diphosphate</text>
        <dbReference type="Rhea" id="RHEA:17237"/>
        <dbReference type="ChEBI" id="CHEBI:15378"/>
        <dbReference type="ChEBI" id="CHEBI:30616"/>
        <dbReference type="ChEBI" id="CHEBI:33019"/>
        <dbReference type="ChEBI" id="CHEBI:57692"/>
        <dbReference type="ChEBI" id="CHEBI:58210"/>
        <dbReference type="EC" id="2.7.7.2"/>
    </reaction>
</comment>
<dbReference type="InterPro" id="IPR004821">
    <property type="entry name" value="Cyt_trans-like"/>
</dbReference>
<comment type="catalytic activity">
    <reaction evidence="12 14">
        <text>riboflavin + ATP = FMN + ADP + H(+)</text>
        <dbReference type="Rhea" id="RHEA:14357"/>
        <dbReference type="ChEBI" id="CHEBI:15378"/>
        <dbReference type="ChEBI" id="CHEBI:30616"/>
        <dbReference type="ChEBI" id="CHEBI:57986"/>
        <dbReference type="ChEBI" id="CHEBI:58210"/>
        <dbReference type="ChEBI" id="CHEBI:456216"/>
        <dbReference type="EC" id="2.7.1.26"/>
    </reaction>
</comment>
<keyword evidence="9 14" id="KW-0274">FAD</keyword>
<keyword evidence="8 14" id="KW-0418">Kinase</keyword>
<comment type="caution">
    <text evidence="16">The sequence shown here is derived from an EMBL/GenBank/DDBJ whole genome shotgun (WGS) entry which is preliminary data.</text>
</comment>
<dbReference type="Pfam" id="PF06574">
    <property type="entry name" value="FAD_syn"/>
    <property type="match status" value="1"/>
</dbReference>
<evidence type="ECO:0000256" key="3">
    <source>
        <dbReference type="ARBA" id="ARBA00022630"/>
    </source>
</evidence>